<evidence type="ECO:0000256" key="3">
    <source>
        <dbReference type="ARBA" id="ARBA00022801"/>
    </source>
</evidence>
<dbReference type="CDD" id="cd00175">
    <property type="entry name" value="SNc"/>
    <property type="match status" value="1"/>
</dbReference>
<dbReference type="PANTHER" id="PTHR12302:SF3">
    <property type="entry name" value="SERINE_THREONINE-PROTEIN KINASE 31"/>
    <property type="match status" value="1"/>
</dbReference>
<dbReference type="GO" id="GO:0016787">
    <property type="term" value="F:hydrolase activity"/>
    <property type="evidence" value="ECO:0007669"/>
    <property type="project" value="UniProtKB-KW"/>
</dbReference>
<keyword evidence="2" id="KW-0255">Endonuclease</keyword>
<keyword evidence="4" id="KW-0732">Signal</keyword>
<gene>
    <name evidence="6" type="ORF">FR698_11710</name>
</gene>
<evidence type="ECO:0000313" key="7">
    <source>
        <dbReference type="Proteomes" id="UP000321201"/>
    </source>
</evidence>
<dbReference type="SMART" id="SM00318">
    <property type="entry name" value="SNc"/>
    <property type="match status" value="1"/>
</dbReference>
<protein>
    <submittedName>
        <fullName evidence="6">Thermonuclease family protein</fullName>
    </submittedName>
</protein>
<feature type="chain" id="PRO_5022811762" evidence="4">
    <location>
        <begin position="25"/>
        <end position="202"/>
    </location>
</feature>
<dbReference type="AlphaFoldDB" id="A0A5C7ESJ5"/>
<dbReference type="PROSITE" id="PS50830">
    <property type="entry name" value="TNASE_3"/>
    <property type="match status" value="1"/>
</dbReference>
<comment type="caution">
    <text evidence="6">The sequence shown here is derived from an EMBL/GenBank/DDBJ whole genome shotgun (WGS) entry which is preliminary data.</text>
</comment>
<evidence type="ECO:0000313" key="6">
    <source>
        <dbReference type="EMBL" id="TXF11174.1"/>
    </source>
</evidence>
<dbReference type="Gene3D" id="2.40.50.90">
    <property type="match status" value="1"/>
</dbReference>
<sequence length="202" mass="22597">MDRYMTRAFAAALLLLCAAASVQAAQRIEGRVVAVHDGDTITILDHSRAEHRIRLSQIDAPELGHGKNDPGQPFGQRARQSLSDLVYGLDVRAECETTDRYGRHVCTVWTGPLNVNLEQVRRGMAWVYRKYANNPEYARAEASARQSRRGLWADHGPVPPWEWRKAANDGTGVVCAMDTKPCQDGSWVSKRPPRCEFAPCPR</sequence>
<dbReference type="SUPFAM" id="SSF50199">
    <property type="entry name" value="Staphylococcal nuclease"/>
    <property type="match status" value="1"/>
</dbReference>
<name>A0A5C7ESJ5_9PROT</name>
<evidence type="ECO:0000256" key="1">
    <source>
        <dbReference type="ARBA" id="ARBA00022722"/>
    </source>
</evidence>
<feature type="signal peptide" evidence="4">
    <location>
        <begin position="1"/>
        <end position="24"/>
    </location>
</feature>
<proteinExistence type="predicted"/>
<dbReference type="GO" id="GO:0003676">
    <property type="term" value="F:nucleic acid binding"/>
    <property type="evidence" value="ECO:0007669"/>
    <property type="project" value="InterPro"/>
</dbReference>
<keyword evidence="3" id="KW-0378">Hydrolase</keyword>
<keyword evidence="1" id="KW-0540">Nuclease</keyword>
<dbReference type="GO" id="GO:0004519">
    <property type="term" value="F:endonuclease activity"/>
    <property type="evidence" value="ECO:0007669"/>
    <property type="project" value="UniProtKB-KW"/>
</dbReference>
<accession>A0A5C7ESJ5</accession>
<dbReference type="EMBL" id="VPFL01000016">
    <property type="protein sequence ID" value="TXF11174.1"/>
    <property type="molecule type" value="Genomic_DNA"/>
</dbReference>
<dbReference type="PANTHER" id="PTHR12302">
    <property type="entry name" value="EBNA2 BINDING PROTEIN P100"/>
    <property type="match status" value="1"/>
</dbReference>
<dbReference type="Pfam" id="PF00565">
    <property type="entry name" value="SNase"/>
    <property type="match status" value="1"/>
</dbReference>
<organism evidence="6 7">
    <name type="scientific">Pelomicrobium methylotrophicum</name>
    <dbReference type="NCBI Taxonomy" id="2602750"/>
    <lineage>
        <taxon>Bacteria</taxon>
        <taxon>Pseudomonadati</taxon>
        <taxon>Pseudomonadota</taxon>
        <taxon>Hydrogenophilia</taxon>
        <taxon>Hydrogenophilia incertae sedis</taxon>
        <taxon>Pelomicrobium</taxon>
    </lineage>
</organism>
<dbReference type="Proteomes" id="UP000321201">
    <property type="component" value="Unassembled WGS sequence"/>
</dbReference>
<evidence type="ECO:0000259" key="5">
    <source>
        <dbReference type="PROSITE" id="PS50830"/>
    </source>
</evidence>
<evidence type="ECO:0000256" key="4">
    <source>
        <dbReference type="SAM" id="SignalP"/>
    </source>
</evidence>
<dbReference type="InParanoid" id="A0A5C7ESJ5"/>
<dbReference type="InterPro" id="IPR035437">
    <property type="entry name" value="SNase_OB-fold_sf"/>
</dbReference>
<reference evidence="6 7" key="1">
    <citation type="submission" date="2019-08" db="EMBL/GenBank/DDBJ databases">
        <title>Pelomicrobium methylotrophicum gen. nov., sp. nov. a moderately thermophilic, facultatively anaerobic, lithoautotrophic and methylotrophic bacterium isolated from a terrestrial mud volcano.</title>
        <authorList>
            <person name="Slobodkina G.B."/>
            <person name="Merkel A.Y."/>
            <person name="Slobodkin A.I."/>
        </authorList>
    </citation>
    <scope>NUCLEOTIDE SEQUENCE [LARGE SCALE GENOMIC DNA]</scope>
    <source>
        <strain evidence="6 7">SM250</strain>
    </source>
</reference>
<feature type="domain" description="TNase-like" evidence="5">
    <location>
        <begin position="26"/>
        <end position="154"/>
    </location>
</feature>
<dbReference type="PROSITE" id="PS01123">
    <property type="entry name" value="TNASE_1"/>
    <property type="match status" value="1"/>
</dbReference>
<dbReference type="InterPro" id="IPR002071">
    <property type="entry name" value="Thermonucl_AS"/>
</dbReference>
<evidence type="ECO:0000256" key="2">
    <source>
        <dbReference type="ARBA" id="ARBA00022759"/>
    </source>
</evidence>
<dbReference type="OrthoDB" id="9805504at2"/>
<keyword evidence="7" id="KW-1185">Reference proteome</keyword>
<dbReference type="InterPro" id="IPR016071">
    <property type="entry name" value="Staphylococal_nuclease_OB-fold"/>
</dbReference>